<feature type="compositionally biased region" description="Polar residues" evidence="1">
    <location>
        <begin position="75"/>
        <end position="88"/>
    </location>
</feature>
<evidence type="ECO:0000256" key="1">
    <source>
        <dbReference type="SAM" id="MobiDB-lite"/>
    </source>
</evidence>
<dbReference type="Proteomes" id="UP001054945">
    <property type="component" value="Unassembled WGS sequence"/>
</dbReference>
<protein>
    <submittedName>
        <fullName evidence="2">Uncharacterized protein</fullName>
    </submittedName>
</protein>
<organism evidence="2 3">
    <name type="scientific">Caerostris extrusa</name>
    <name type="common">Bark spider</name>
    <name type="synonym">Caerostris bankana</name>
    <dbReference type="NCBI Taxonomy" id="172846"/>
    <lineage>
        <taxon>Eukaryota</taxon>
        <taxon>Metazoa</taxon>
        <taxon>Ecdysozoa</taxon>
        <taxon>Arthropoda</taxon>
        <taxon>Chelicerata</taxon>
        <taxon>Arachnida</taxon>
        <taxon>Araneae</taxon>
        <taxon>Araneomorphae</taxon>
        <taxon>Entelegynae</taxon>
        <taxon>Araneoidea</taxon>
        <taxon>Araneidae</taxon>
        <taxon>Caerostris</taxon>
    </lineage>
</organism>
<dbReference type="AlphaFoldDB" id="A0AAV4WRN4"/>
<name>A0AAV4WRN4_CAEEX</name>
<comment type="caution">
    <text evidence="2">The sequence shown here is derived from an EMBL/GenBank/DDBJ whole genome shotgun (WGS) entry which is preliminary data.</text>
</comment>
<dbReference type="EMBL" id="BPLR01016650">
    <property type="protein sequence ID" value="GIY85362.1"/>
    <property type="molecule type" value="Genomic_DNA"/>
</dbReference>
<keyword evidence="3" id="KW-1185">Reference proteome</keyword>
<proteinExistence type="predicted"/>
<sequence length="194" mass="21276">MTSFCKSEDKTIFKLLEVASTDIKGKSKVGKKTNYKLMDYFKDVTSGLIHNLNFSNNGITIKQLNRPVRNTGALSVSEHNTSNTSPSNLEEFPGKEQNITVEPTPIHDVPTLVANDSLADWNLTECWNDSFCNHSTNHAPTSTFHTHTLVKGVVLLNLGVLACVGKCCNFGFYNKTRPTAFFNCLLAAGASVCV</sequence>
<gene>
    <name evidence="2" type="ORF">CEXT_112541</name>
</gene>
<reference evidence="2 3" key="1">
    <citation type="submission" date="2021-06" db="EMBL/GenBank/DDBJ databases">
        <title>Caerostris extrusa draft genome.</title>
        <authorList>
            <person name="Kono N."/>
            <person name="Arakawa K."/>
        </authorList>
    </citation>
    <scope>NUCLEOTIDE SEQUENCE [LARGE SCALE GENOMIC DNA]</scope>
</reference>
<accession>A0AAV4WRN4</accession>
<feature type="region of interest" description="Disordered" evidence="1">
    <location>
        <begin position="75"/>
        <end position="94"/>
    </location>
</feature>
<evidence type="ECO:0000313" key="2">
    <source>
        <dbReference type="EMBL" id="GIY85362.1"/>
    </source>
</evidence>
<evidence type="ECO:0000313" key="3">
    <source>
        <dbReference type="Proteomes" id="UP001054945"/>
    </source>
</evidence>